<evidence type="ECO:0000313" key="2">
    <source>
        <dbReference type="Proteomes" id="UP000006352"/>
    </source>
</evidence>
<name>J4H550_9APHY</name>
<dbReference type="Proteomes" id="UP000006352">
    <property type="component" value="Unassembled WGS sequence"/>
</dbReference>
<keyword evidence="2" id="KW-1185">Reference proteome</keyword>
<protein>
    <submittedName>
        <fullName evidence="1">Uncharacterized protein</fullName>
    </submittedName>
</protein>
<evidence type="ECO:0000313" key="1">
    <source>
        <dbReference type="EMBL" id="CCM06124.1"/>
    </source>
</evidence>
<organism evidence="1 2">
    <name type="scientific">Fibroporia radiculosa</name>
    <dbReference type="NCBI Taxonomy" id="599839"/>
    <lineage>
        <taxon>Eukaryota</taxon>
        <taxon>Fungi</taxon>
        <taxon>Dikarya</taxon>
        <taxon>Basidiomycota</taxon>
        <taxon>Agaricomycotina</taxon>
        <taxon>Agaricomycetes</taxon>
        <taxon>Polyporales</taxon>
        <taxon>Fibroporiaceae</taxon>
        <taxon>Fibroporia</taxon>
    </lineage>
</organism>
<proteinExistence type="predicted"/>
<accession>J4H550</accession>
<gene>
    <name evidence="1" type="ORF">FIBRA_08373</name>
</gene>
<dbReference type="InParanoid" id="J4H550"/>
<reference evidence="1 2" key="1">
    <citation type="journal article" date="2012" name="Appl. Environ. Microbiol.">
        <title>Short-read sequencing for genomic analysis of the brown rot fungus Fibroporia radiculosa.</title>
        <authorList>
            <person name="Tang J.D."/>
            <person name="Perkins A.D."/>
            <person name="Sonstegard T.S."/>
            <person name="Schroeder S.G."/>
            <person name="Burgess S.C."/>
            <person name="Diehl S.V."/>
        </authorList>
    </citation>
    <scope>NUCLEOTIDE SEQUENCE [LARGE SCALE GENOMIC DNA]</scope>
    <source>
        <strain evidence="1 2">TFFH 294</strain>
    </source>
</reference>
<sequence length="16" mass="1961">MLRDLTTEDQEFNVLH</sequence>
<dbReference type="AlphaFoldDB" id="J4H550"/>
<dbReference type="EMBL" id="HE797225">
    <property type="protein sequence ID" value="CCM06124.1"/>
    <property type="molecule type" value="Genomic_DNA"/>
</dbReference>
<dbReference type="HOGENOM" id="CLU_3433171_0_0_1"/>